<name>A0A484HI48_9BACT</name>
<proteinExistence type="predicted"/>
<feature type="region of interest" description="Disordered" evidence="1">
    <location>
        <begin position="29"/>
        <end position="78"/>
    </location>
</feature>
<dbReference type="InterPro" id="IPR021803">
    <property type="entry name" value="DUF3373"/>
</dbReference>
<evidence type="ECO:0000313" key="3">
    <source>
        <dbReference type="EMBL" id="VEN74143.1"/>
    </source>
</evidence>
<protein>
    <submittedName>
        <fullName evidence="3">Uncharacterized protein</fullName>
    </submittedName>
</protein>
<feature type="signal peptide" evidence="2">
    <location>
        <begin position="1"/>
        <end position="23"/>
    </location>
</feature>
<dbReference type="Pfam" id="PF11853">
    <property type="entry name" value="DUF3373"/>
    <property type="match status" value="1"/>
</dbReference>
<feature type="compositionally biased region" description="Basic and acidic residues" evidence="1">
    <location>
        <begin position="44"/>
        <end position="55"/>
    </location>
</feature>
<keyword evidence="2" id="KW-0732">Signal</keyword>
<dbReference type="EMBL" id="CAACVI010000023">
    <property type="protein sequence ID" value="VEN74143.1"/>
    <property type="molecule type" value="Genomic_DNA"/>
</dbReference>
<evidence type="ECO:0000256" key="1">
    <source>
        <dbReference type="SAM" id="MobiDB-lite"/>
    </source>
</evidence>
<reference evidence="3" key="1">
    <citation type="submission" date="2019-01" db="EMBL/GenBank/DDBJ databases">
        <authorList>
            <consortium name="Genoscope - CEA"/>
            <person name="William W."/>
        </authorList>
    </citation>
    <scope>NUCLEOTIDE SEQUENCE</scope>
    <source>
        <strain evidence="3">CR-1</strain>
    </source>
</reference>
<organism evidence="3">
    <name type="scientific">uncultured Desulfobacteraceae bacterium</name>
    <dbReference type="NCBI Taxonomy" id="218296"/>
    <lineage>
        <taxon>Bacteria</taxon>
        <taxon>Pseudomonadati</taxon>
        <taxon>Thermodesulfobacteriota</taxon>
        <taxon>Desulfobacteria</taxon>
        <taxon>Desulfobacterales</taxon>
        <taxon>Desulfobacteraceae</taxon>
        <taxon>environmental samples</taxon>
    </lineage>
</organism>
<feature type="chain" id="PRO_5019767667" evidence="2">
    <location>
        <begin position="24"/>
        <end position="596"/>
    </location>
</feature>
<gene>
    <name evidence="3" type="ORF">EPICR_30075</name>
</gene>
<accession>A0A484HI48</accession>
<dbReference type="AlphaFoldDB" id="A0A484HI48"/>
<sequence length="596" mass="65125">MTNFRKALATLAACAAVFFFAPAGGPGPARGEIPDPGIISGAHPQEKRATGKETPDSPQTEEEILDIPTPREAPPKSGPDRLFFEFKIKTGCDSIHYSDVRQSPDWFLDAFSRDGSSFYDSFLKNKNFDGVQDTLRAWVETKKSFQNFFSSQEFGGFDGLPTDSAGFLRRAVAEYLKNPDLGADMAGTYTAGAGDSDGHAFWTSEFRMAMRAEIKPNLRFSGRLAMRKAFGDSPSLTIDSGDVFVDSNPAGPARGDFIRLEQAFFTHQTKIGSAPIRFSLGRRPDPFEYGDGAPLADMIHIPFDGASLAFLMGDQADMPGLEFKLFYGAGFDNQWGAGFSLGHDSGSVDGPSFGGATATLDAGETARVVLNYARAWNITDSFSDAAILPFAVTGGPNIDIRDNRAKAVTRLEPVSRIGDVDLATLLIQSRFPAFFAKDRDIDLFAAFSWSHTEPSGFSQNPLYKFLGAGLLCNDELKSRDGYSVYAGTVFPAFGDDRAGIEFNWGSQYWLSMTGDSPGAGKLSARGHVLEGYYIHKPFSDRHMFLTLGARHYGYQYTLSGNPLGEPVKISQSTLMDALFPSPETVWEYYVSLTFQF</sequence>
<evidence type="ECO:0000256" key="2">
    <source>
        <dbReference type="SAM" id="SignalP"/>
    </source>
</evidence>